<dbReference type="InterPro" id="IPR002885">
    <property type="entry name" value="PPR_rpt"/>
</dbReference>
<dbReference type="EMBL" id="OW152823">
    <property type="protein sequence ID" value="CAH2039776.1"/>
    <property type="molecule type" value="Genomic_DNA"/>
</dbReference>
<dbReference type="Gene3D" id="1.25.40.10">
    <property type="entry name" value="Tetratricopeptide repeat domain"/>
    <property type="match status" value="1"/>
</dbReference>
<proteinExistence type="predicted"/>
<evidence type="ECO:0000256" key="1">
    <source>
        <dbReference type="SAM" id="Coils"/>
    </source>
</evidence>
<sequence length="274" mass="32361">MDQVLALQEVQTLQGKFAIIGGQEDFLKEMAVYDVKPDIKTFTQMLPLIEENREAENGMVETMKSLDVKPDIDFLNMLIKKRCLRNDYDDAFLVKEVIDNDMKHSKRFKKKKALKPNILTYGVLAMACKTKENAEKLLNEMKEKQLKVNIEILGTLLRHGTAHNIFEYVFYIMEVVKEENLKPNEVFLKHLEMFRSKCAKVNQNETKSFKSACKNFLQKYRIWLKETSVTEILAEHPWKQFMETHPETVQRQNIEVKIPKKFYKRNRKYVPYSP</sequence>
<feature type="coiled-coil region" evidence="1">
    <location>
        <begin position="124"/>
        <end position="151"/>
    </location>
</feature>
<dbReference type="InterPro" id="IPR011990">
    <property type="entry name" value="TPR-like_helical_dom_sf"/>
</dbReference>
<organism evidence="2 3">
    <name type="scientific">Iphiclides podalirius</name>
    <name type="common">scarce swallowtail</name>
    <dbReference type="NCBI Taxonomy" id="110791"/>
    <lineage>
        <taxon>Eukaryota</taxon>
        <taxon>Metazoa</taxon>
        <taxon>Ecdysozoa</taxon>
        <taxon>Arthropoda</taxon>
        <taxon>Hexapoda</taxon>
        <taxon>Insecta</taxon>
        <taxon>Pterygota</taxon>
        <taxon>Neoptera</taxon>
        <taxon>Endopterygota</taxon>
        <taxon>Lepidoptera</taxon>
        <taxon>Glossata</taxon>
        <taxon>Ditrysia</taxon>
        <taxon>Papilionoidea</taxon>
        <taxon>Papilionidae</taxon>
        <taxon>Papilioninae</taxon>
        <taxon>Iphiclides</taxon>
    </lineage>
</organism>
<keyword evidence="3" id="KW-1185">Reference proteome</keyword>
<dbReference type="Proteomes" id="UP000837857">
    <property type="component" value="Chromosome 11"/>
</dbReference>
<feature type="non-terminal residue" evidence="2">
    <location>
        <position position="274"/>
    </location>
</feature>
<reference evidence="2" key="1">
    <citation type="submission" date="2022-03" db="EMBL/GenBank/DDBJ databases">
        <authorList>
            <person name="Martin H S."/>
        </authorList>
    </citation>
    <scope>NUCLEOTIDE SEQUENCE</scope>
</reference>
<gene>
    <name evidence="2" type="ORF">IPOD504_LOCUS1974</name>
</gene>
<dbReference type="Pfam" id="PF13812">
    <property type="entry name" value="PPR_3"/>
    <property type="match status" value="1"/>
</dbReference>
<evidence type="ECO:0000313" key="3">
    <source>
        <dbReference type="Proteomes" id="UP000837857"/>
    </source>
</evidence>
<dbReference type="PANTHER" id="PTHR24014">
    <property type="entry name" value="2-OXOGLUTARATE AND IRON-DEPENDENT OXYGENASE DOMAIN-CONTAINING PROTEIN 2"/>
    <property type="match status" value="1"/>
</dbReference>
<accession>A0ABN8HTM4</accession>
<evidence type="ECO:0000313" key="2">
    <source>
        <dbReference type="EMBL" id="CAH2039776.1"/>
    </source>
</evidence>
<name>A0ABN8HTM4_9NEOP</name>
<dbReference type="PANTHER" id="PTHR24014:SF6">
    <property type="entry name" value="PENTATRICOPEPTIDE REPEAT-CONTAINING PROTEIN 1, MITOCHONDRIAL"/>
    <property type="match status" value="1"/>
</dbReference>
<protein>
    <recommendedName>
        <fullName evidence="4">Pentatricopeptide repeat-containing protein</fullName>
    </recommendedName>
</protein>
<evidence type="ECO:0008006" key="4">
    <source>
        <dbReference type="Google" id="ProtNLM"/>
    </source>
</evidence>
<keyword evidence="1" id="KW-0175">Coiled coil</keyword>